<dbReference type="AlphaFoldDB" id="A0A1M5Z0T2"/>
<dbReference type="SUPFAM" id="SSF46689">
    <property type="entry name" value="Homeodomain-like"/>
    <property type="match status" value="1"/>
</dbReference>
<keyword evidence="5" id="KW-1185">Reference proteome</keyword>
<dbReference type="EMBL" id="FQXV01000012">
    <property type="protein sequence ID" value="SHI17885.1"/>
    <property type="molecule type" value="Genomic_DNA"/>
</dbReference>
<keyword evidence="1 2" id="KW-0238">DNA-binding</keyword>
<dbReference type="PRINTS" id="PR00455">
    <property type="entry name" value="HTHTETR"/>
</dbReference>
<reference evidence="4 5" key="1">
    <citation type="submission" date="2016-11" db="EMBL/GenBank/DDBJ databases">
        <authorList>
            <person name="Jaros S."/>
            <person name="Januszkiewicz K."/>
            <person name="Wedrychowicz H."/>
        </authorList>
    </citation>
    <scope>NUCLEOTIDE SEQUENCE [LARGE SCALE GENOMIC DNA]</scope>
    <source>
        <strain evidence="4 5">DSM 10068</strain>
    </source>
</reference>
<name>A0A1M5Z0T2_9FIRM</name>
<dbReference type="PROSITE" id="PS50977">
    <property type="entry name" value="HTH_TETR_2"/>
    <property type="match status" value="1"/>
</dbReference>
<dbReference type="Gene3D" id="1.10.357.10">
    <property type="entry name" value="Tetracycline Repressor, domain 2"/>
    <property type="match status" value="1"/>
</dbReference>
<evidence type="ECO:0000313" key="5">
    <source>
        <dbReference type="Proteomes" id="UP000183995"/>
    </source>
</evidence>
<dbReference type="InterPro" id="IPR023772">
    <property type="entry name" value="DNA-bd_HTH_TetR-type_CS"/>
</dbReference>
<dbReference type="RefSeq" id="WP_073080773.1">
    <property type="nucleotide sequence ID" value="NZ_FQXV01000012.1"/>
</dbReference>
<dbReference type="OrthoDB" id="9814200at2"/>
<evidence type="ECO:0000256" key="1">
    <source>
        <dbReference type="ARBA" id="ARBA00023125"/>
    </source>
</evidence>
<dbReference type="PROSITE" id="PS01081">
    <property type="entry name" value="HTH_TETR_1"/>
    <property type="match status" value="1"/>
</dbReference>
<evidence type="ECO:0000256" key="2">
    <source>
        <dbReference type="PROSITE-ProRule" id="PRU00335"/>
    </source>
</evidence>
<feature type="DNA-binding region" description="H-T-H motif" evidence="2">
    <location>
        <begin position="32"/>
        <end position="51"/>
    </location>
</feature>
<organism evidence="4 5">
    <name type="scientific">Sporobacter termitidis DSM 10068</name>
    <dbReference type="NCBI Taxonomy" id="1123282"/>
    <lineage>
        <taxon>Bacteria</taxon>
        <taxon>Bacillati</taxon>
        <taxon>Bacillota</taxon>
        <taxon>Clostridia</taxon>
        <taxon>Eubacteriales</taxon>
        <taxon>Oscillospiraceae</taxon>
        <taxon>Sporobacter</taxon>
    </lineage>
</organism>
<dbReference type="InterPro" id="IPR009057">
    <property type="entry name" value="Homeodomain-like_sf"/>
</dbReference>
<dbReference type="InterPro" id="IPR050624">
    <property type="entry name" value="HTH-type_Tx_Regulator"/>
</dbReference>
<dbReference type="PANTHER" id="PTHR43479:SF11">
    <property type="entry name" value="ACREF_ENVCD OPERON REPRESSOR-RELATED"/>
    <property type="match status" value="1"/>
</dbReference>
<dbReference type="PANTHER" id="PTHR43479">
    <property type="entry name" value="ACREF/ENVCD OPERON REPRESSOR-RELATED"/>
    <property type="match status" value="1"/>
</dbReference>
<sequence length="201" mass="23058">MTRISKPPKERRKEILDAALELFLKNGYENTSVADIVARLGVAQGLFYYYFKSKEEVYRAALEQYTDDFALRLTALILEDRPFIGKIEMVVKTFEVMFAESEHALMDTLHLAEHIELDNRLSLHVAQLLIEPVTGVLREMNDKGFTRLENTETTATFLIFGIYGLLHGDLEHIHRIAFDTAEVVRLTARVLGVSEEDLKRI</sequence>
<proteinExistence type="predicted"/>
<gene>
    <name evidence="4" type="ORF">SAMN02745823_03062</name>
</gene>
<dbReference type="STRING" id="1123282.SAMN02745823_03062"/>
<accession>A0A1M5Z0T2</accession>
<evidence type="ECO:0000313" key="4">
    <source>
        <dbReference type="EMBL" id="SHI17885.1"/>
    </source>
</evidence>
<dbReference type="Pfam" id="PF00440">
    <property type="entry name" value="TetR_N"/>
    <property type="match status" value="1"/>
</dbReference>
<dbReference type="Proteomes" id="UP000183995">
    <property type="component" value="Unassembled WGS sequence"/>
</dbReference>
<feature type="domain" description="HTH tetR-type" evidence="3">
    <location>
        <begin position="9"/>
        <end position="69"/>
    </location>
</feature>
<dbReference type="GO" id="GO:0003677">
    <property type="term" value="F:DNA binding"/>
    <property type="evidence" value="ECO:0007669"/>
    <property type="project" value="UniProtKB-UniRule"/>
</dbReference>
<protein>
    <submittedName>
        <fullName evidence="4">Transcriptional regulator, TetR family</fullName>
    </submittedName>
</protein>
<dbReference type="InterPro" id="IPR001647">
    <property type="entry name" value="HTH_TetR"/>
</dbReference>
<evidence type="ECO:0000259" key="3">
    <source>
        <dbReference type="PROSITE" id="PS50977"/>
    </source>
</evidence>